<proteinExistence type="predicted"/>
<reference evidence="1 2" key="1">
    <citation type="submission" date="2019-10" db="EMBL/GenBank/DDBJ databases">
        <title>Assembly and Annotation for the nematode Trichostrongylus colubriformis.</title>
        <authorList>
            <person name="Martin J."/>
        </authorList>
    </citation>
    <scope>NUCLEOTIDE SEQUENCE [LARGE SCALE GENOMIC DNA]</scope>
    <source>
        <strain evidence="1">G859</strain>
        <tissue evidence="1">Whole worm</tissue>
    </source>
</reference>
<name>A0AAN8IU39_TRICO</name>
<sequence length="154" mass="17479">MPCYSELSANIDDYRFNVLHGDPSLPTTGYDCSITNDSELFYDILPQTIELSPSSLTEVDSYEIPDKHAPNASIVDQKGTIKTDTLMRLKHHVLVKEISYTNSTFQGPPARDDSWIVYILQPVRRLTFPTIVKTESLPPPCRKIYVTEKKAIME</sequence>
<keyword evidence="2" id="KW-1185">Reference proteome</keyword>
<evidence type="ECO:0000313" key="1">
    <source>
        <dbReference type="EMBL" id="KAK5983598.1"/>
    </source>
</evidence>
<accession>A0AAN8IU39</accession>
<dbReference type="Proteomes" id="UP001331761">
    <property type="component" value="Unassembled WGS sequence"/>
</dbReference>
<gene>
    <name evidence="1" type="ORF">GCK32_002416</name>
</gene>
<comment type="caution">
    <text evidence="1">The sequence shown here is derived from an EMBL/GenBank/DDBJ whole genome shotgun (WGS) entry which is preliminary data.</text>
</comment>
<dbReference type="AlphaFoldDB" id="A0AAN8IU39"/>
<dbReference type="EMBL" id="WIXE01003815">
    <property type="protein sequence ID" value="KAK5983598.1"/>
    <property type="molecule type" value="Genomic_DNA"/>
</dbReference>
<protein>
    <submittedName>
        <fullName evidence="1">Uncharacterized protein</fullName>
    </submittedName>
</protein>
<organism evidence="1 2">
    <name type="scientific">Trichostrongylus colubriformis</name>
    <name type="common">Black scour worm</name>
    <dbReference type="NCBI Taxonomy" id="6319"/>
    <lineage>
        <taxon>Eukaryota</taxon>
        <taxon>Metazoa</taxon>
        <taxon>Ecdysozoa</taxon>
        <taxon>Nematoda</taxon>
        <taxon>Chromadorea</taxon>
        <taxon>Rhabditida</taxon>
        <taxon>Rhabditina</taxon>
        <taxon>Rhabditomorpha</taxon>
        <taxon>Strongyloidea</taxon>
        <taxon>Trichostrongylidae</taxon>
        <taxon>Trichostrongylus</taxon>
    </lineage>
</organism>
<evidence type="ECO:0000313" key="2">
    <source>
        <dbReference type="Proteomes" id="UP001331761"/>
    </source>
</evidence>